<protein>
    <submittedName>
        <fullName evidence="1">Uncharacterized protein</fullName>
    </submittedName>
</protein>
<dbReference type="AlphaFoldDB" id="A0AAV4D9T9"/>
<dbReference type="Proteomes" id="UP000735302">
    <property type="component" value="Unassembled WGS sequence"/>
</dbReference>
<dbReference type="EMBL" id="BLXT01007646">
    <property type="protein sequence ID" value="GFO40931.1"/>
    <property type="molecule type" value="Genomic_DNA"/>
</dbReference>
<gene>
    <name evidence="1" type="ORF">PoB_006743600</name>
</gene>
<keyword evidence="2" id="KW-1185">Reference proteome</keyword>
<evidence type="ECO:0000313" key="1">
    <source>
        <dbReference type="EMBL" id="GFO40931.1"/>
    </source>
</evidence>
<name>A0AAV4D9T9_9GAST</name>
<comment type="caution">
    <text evidence="1">The sequence shown here is derived from an EMBL/GenBank/DDBJ whole genome shotgun (WGS) entry which is preliminary data.</text>
</comment>
<organism evidence="1 2">
    <name type="scientific">Plakobranchus ocellatus</name>
    <dbReference type="NCBI Taxonomy" id="259542"/>
    <lineage>
        <taxon>Eukaryota</taxon>
        <taxon>Metazoa</taxon>
        <taxon>Spiralia</taxon>
        <taxon>Lophotrochozoa</taxon>
        <taxon>Mollusca</taxon>
        <taxon>Gastropoda</taxon>
        <taxon>Heterobranchia</taxon>
        <taxon>Euthyneura</taxon>
        <taxon>Panpulmonata</taxon>
        <taxon>Sacoglossa</taxon>
        <taxon>Placobranchoidea</taxon>
        <taxon>Plakobranchidae</taxon>
        <taxon>Plakobranchus</taxon>
    </lineage>
</organism>
<accession>A0AAV4D9T9</accession>
<evidence type="ECO:0000313" key="2">
    <source>
        <dbReference type="Proteomes" id="UP000735302"/>
    </source>
</evidence>
<reference evidence="1 2" key="1">
    <citation type="journal article" date="2021" name="Elife">
        <title>Chloroplast acquisition without the gene transfer in kleptoplastic sea slugs, Plakobranchus ocellatus.</title>
        <authorList>
            <person name="Maeda T."/>
            <person name="Takahashi S."/>
            <person name="Yoshida T."/>
            <person name="Shimamura S."/>
            <person name="Takaki Y."/>
            <person name="Nagai Y."/>
            <person name="Toyoda A."/>
            <person name="Suzuki Y."/>
            <person name="Arimoto A."/>
            <person name="Ishii H."/>
            <person name="Satoh N."/>
            <person name="Nishiyama T."/>
            <person name="Hasebe M."/>
            <person name="Maruyama T."/>
            <person name="Minagawa J."/>
            <person name="Obokata J."/>
            <person name="Shigenobu S."/>
        </authorList>
    </citation>
    <scope>NUCLEOTIDE SEQUENCE [LARGE SCALE GENOMIC DNA]</scope>
</reference>
<proteinExistence type="predicted"/>
<sequence>MLWRILQRQTACLSQAFHPRSSSLLPKSDKGSVIPETRAGHHYMSLMHIFALALSDPGQSKIGDTQYDKLCPKVSSEVEARTCPKYALYVPSAASLERHKKVVHQKAGAVNEVKEVSHVADEYLSCFDAVACEDSIGAVFMGSDPDKMSVYRNIFDAMQCPWTDELIFP</sequence>